<evidence type="ECO:0000313" key="1">
    <source>
        <dbReference type="EMBL" id="EKD44280.1"/>
    </source>
</evidence>
<gene>
    <name evidence="1" type="ORF">ACD_71C00187G0002</name>
</gene>
<dbReference type="AlphaFoldDB" id="K1YMU1"/>
<protein>
    <submittedName>
        <fullName evidence="1">Uncharacterized protein</fullName>
    </submittedName>
</protein>
<organism evidence="1">
    <name type="scientific">uncultured bacterium</name>
    <name type="common">gcode 4</name>
    <dbReference type="NCBI Taxonomy" id="1234023"/>
    <lineage>
        <taxon>Bacteria</taxon>
        <taxon>environmental samples</taxon>
    </lineage>
</organism>
<accession>K1YMU1</accession>
<proteinExistence type="predicted"/>
<sequence length="164" mass="20034">MEHFKKLYCLPGHRMRENTNMDHFVFCGNNWDYYFCKKNRDSELECLENVVLTTEYDERRFIDLDYDNRELFLQYAPENRFFSRLYYISESDYNEFVKDTWKKINPEHIIMIGWEGGYYLSDLVSTNADKCDMFENVKLVSLAKQPSEYIDYDHFNSWNFIIYA</sequence>
<dbReference type="EMBL" id="AMFJ01028918">
    <property type="protein sequence ID" value="EKD44280.1"/>
    <property type="molecule type" value="Genomic_DNA"/>
</dbReference>
<name>K1YMU1_9BACT</name>
<reference evidence="1" key="1">
    <citation type="journal article" date="2012" name="Science">
        <title>Fermentation, hydrogen, and sulfur metabolism in multiple uncultivated bacterial phyla.</title>
        <authorList>
            <person name="Wrighton K.C."/>
            <person name="Thomas B.C."/>
            <person name="Sharon I."/>
            <person name="Miller C.S."/>
            <person name="Castelle C.J."/>
            <person name="VerBerkmoes N.C."/>
            <person name="Wilkins M.J."/>
            <person name="Hettich R.L."/>
            <person name="Lipton M.S."/>
            <person name="Williams K.H."/>
            <person name="Long P.E."/>
            <person name="Banfield J.F."/>
        </authorList>
    </citation>
    <scope>NUCLEOTIDE SEQUENCE [LARGE SCALE GENOMIC DNA]</scope>
</reference>
<comment type="caution">
    <text evidence="1">The sequence shown here is derived from an EMBL/GenBank/DDBJ whole genome shotgun (WGS) entry which is preliminary data.</text>
</comment>